<dbReference type="RefSeq" id="WP_104549166.1">
    <property type="nucleotide sequence ID" value="NZ_CP168173.1"/>
</dbReference>
<evidence type="ECO:0000313" key="2">
    <source>
        <dbReference type="Proteomes" id="UP001140230"/>
    </source>
</evidence>
<evidence type="ECO:0000313" key="1">
    <source>
        <dbReference type="EMBL" id="MDC8637180.1"/>
    </source>
</evidence>
<name>A0A9X3YYX6_9XANT</name>
<protein>
    <submittedName>
        <fullName evidence="1">Uncharacterized protein</fullName>
    </submittedName>
</protein>
<sequence length="84" mass="9072">MTNLTQLLTIQTGLSRDYAETCCRYALDAPLADMLVDLSVPRALALVANVRDETLFPARRDLVALLTAPLPLSGALAAVHRPLL</sequence>
<gene>
    <name evidence="1" type="ORF">NY667_04995</name>
</gene>
<proteinExistence type="predicted"/>
<organism evidence="1 2">
    <name type="scientific">Xanthomonas hortorum pv. hederae</name>
    <dbReference type="NCBI Taxonomy" id="453603"/>
    <lineage>
        <taxon>Bacteria</taxon>
        <taxon>Pseudomonadati</taxon>
        <taxon>Pseudomonadota</taxon>
        <taxon>Gammaproteobacteria</taxon>
        <taxon>Lysobacterales</taxon>
        <taxon>Lysobacteraceae</taxon>
        <taxon>Xanthomonas</taxon>
    </lineage>
</organism>
<dbReference type="Proteomes" id="UP001140230">
    <property type="component" value="Unassembled WGS sequence"/>
</dbReference>
<reference evidence="1" key="1">
    <citation type="journal article" date="2022" name="Phytopathology">
        <title>Whole genome sequencing-based tracing of a 2022 introduction and outbreak of Xanthomonas hortorum pv. pelargonii.</title>
        <authorList>
            <person name="Iruegas Bocardo F."/>
            <person name="Weisberg A.J."/>
            <person name="Riutta E.R."/>
            <person name="Kilday K.B."/>
            <person name="Bonkowski J.C."/>
            <person name="Creswell T.C."/>
            <person name="Daughtrey M."/>
            <person name="Rane K.K."/>
            <person name="Grunwald N.J."/>
            <person name="Chang J.H."/>
            <person name="Putnam M."/>
        </authorList>
    </citation>
    <scope>NUCLEOTIDE SEQUENCE</scope>
    <source>
        <strain evidence="1">22-338</strain>
    </source>
</reference>
<reference evidence="1" key="2">
    <citation type="submission" date="2022-08" db="EMBL/GenBank/DDBJ databases">
        <authorList>
            <person name="Iruegas-Bocardo F."/>
            <person name="Weisberg A.J."/>
            <person name="Riutta E.R."/>
            <person name="Kilday K."/>
            <person name="Bonkowski J.C."/>
            <person name="Creswell T."/>
            <person name="Daughtrey M.L."/>
            <person name="Rane K."/>
            <person name="Grunwald N.J."/>
            <person name="Chang J.H."/>
            <person name="Putnam M.L."/>
        </authorList>
    </citation>
    <scope>NUCLEOTIDE SEQUENCE</scope>
    <source>
        <strain evidence="1">22-338</strain>
    </source>
</reference>
<comment type="caution">
    <text evidence="1">The sequence shown here is derived from an EMBL/GenBank/DDBJ whole genome shotgun (WGS) entry which is preliminary data.</text>
</comment>
<accession>A0A9X3YYX6</accession>
<dbReference type="AlphaFoldDB" id="A0A9X3YYX6"/>
<dbReference type="EMBL" id="JANWTP010000009">
    <property type="protein sequence ID" value="MDC8637180.1"/>
    <property type="molecule type" value="Genomic_DNA"/>
</dbReference>